<sequence>MSEEKKTVFRKGVIPSAEQMPKEKTHARAKLIYNVLKALVVMGKYKQEAALREIKDVNHILWMRLTYYLQDLTPEEIAFYIGPRPQFHEDGKLAVYDHVKDNPILMKVFNGEDPQDASPIWVPGKPLASPRGMMYAKS</sequence>
<organism evidence="1">
    <name type="scientific">marine sediment metagenome</name>
    <dbReference type="NCBI Taxonomy" id="412755"/>
    <lineage>
        <taxon>unclassified sequences</taxon>
        <taxon>metagenomes</taxon>
        <taxon>ecological metagenomes</taxon>
    </lineage>
</organism>
<protein>
    <submittedName>
        <fullName evidence="1">Uncharacterized protein</fullName>
    </submittedName>
</protein>
<accession>A0A0F9RSZ9</accession>
<proteinExistence type="predicted"/>
<comment type="caution">
    <text evidence="1">The sequence shown here is derived from an EMBL/GenBank/DDBJ whole genome shotgun (WGS) entry which is preliminary data.</text>
</comment>
<evidence type="ECO:0000313" key="1">
    <source>
        <dbReference type="EMBL" id="KKN57849.1"/>
    </source>
</evidence>
<dbReference type="AlphaFoldDB" id="A0A0F9RSZ9"/>
<reference evidence="1" key="1">
    <citation type="journal article" date="2015" name="Nature">
        <title>Complex archaea that bridge the gap between prokaryotes and eukaryotes.</title>
        <authorList>
            <person name="Spang A."/>
            <person name="Saw J.H."/>
            <person name="Jorgensen S.L."/>
            <person name="Zaremba-Niedzwiedzka K."/>
            <person name="Martijn J."/>
            <person name="Lind A.E."/>
            <person name="van Eijk R."/>
            <person name="Schleper C."/>
            <person name="Guy L."/>
            <person name="Ettema T.J."/>
        </authorList>
    </citation>
    <scope>NUCLEOTIDE SEQUENCE</scope>
</reference>
<name>A0A0F9RSZ9_9ZZZZ</name>
<gene>
    <name evidence="1" type="ORF">LCGC14_0557820</name>
</gene>
<dbReference type="EMBL" id="LAZR01000785">
    <property type="protein sequence ID" value="KKN57849.1"/>
    <property type="molecule type" value="Genomic_DNA"/>
</dbReference>